<reference evidence="11 12" key="1">
    <citation type="submission" date="2020-01" db="EMBL/GenBank/DDBJ databases">
        <title>Genome sequencing of strain KACC 21265.</title>
        <authorList>
            <person name="Heo J."/>
            <person name="Kim S.-J."/>
            <person name="Kim J.-S."/>
            <person name="Hong S.-B."/>
            <person name="Kwon S.-W."/>
        </authorList>
    </citation>
    <scope>NUCLEOTIDE SEQUENCE [LARGE SCALE GENOMIC DNA]</scope>
    <source>
        <strain evidence="11 12">KACC 21265</strain>
    </source>
</reference>
<keyword evidence="3" id="KW-0813">Transport</keyword>
<feature type="transmembrane region" description="Helical" evidence="9">
    <location>
        <begin position="289"/>
        <end position="308"/>
    </location>
</feature>
<dbReference type="EMBL" id="CP047650">
    <property type="protein sequence ID" value="QHI97088.1"/>
    <property type="molecule type" value="Genomic_DNA"/>
</dbReference>
<dbReference type="PANTHER" id="PTHR21716:SF53">
    <property type="entry name" value="PERMEASE PERM-RELATED"/>
    <property type="match status" value="1"/>
</dbReference>
<protein>
    <submittedName>
        <fullName evidence="11">AI-2E family transporter</fullName>
    </submittedName>
</protein>
<keyword evidence="6 9" id="KW-1133">Transmembrane helix</keyword>
<evidence type="ECO:0000256" key="4">
    <source>
        <dbReference type="ARBA" id="ARBA00022475"/>
    </source>
</evidence>
<proteinExistence type="inferred from homology"/>
<dbReference type="Pfam" id="PF02607">
    <property type="entry name" value="B12-binding_2"/>
    <property type="match status" value="1"/>
</dbReference>
<comment type="similarity">
    <text evidence="2">Belongs to the autoinducer-2 exporter (AI-2E) (TC 2.A.86) family.</text>
</comment>
<dbReference type="AlphaFoldDB" id="A0A857J2D5"/>
<feature type="transmembrane region" description="Helical" evidence="9">
    <location>
        <begin position="328"/>
        <end position="353"/>
    </location>
</feature>
<dbReference type="InterPro" id="IPR003759">
    <property type="entry name" value="Cbl-bd_cap"/>
</dbReference>
<dbReference type="Pfam" id="PF01594">
    <property type="entry name" value="AI-2E_transport"/>
    <property type="match status" value="1"/>
</dbReference>
<gene>
    <name evidence="11" type="ORF">GT347_03265</name>
</gene>
<evidence type="ECO:0000256" key="5">
    <source>
        <dbReference type="ARBA" id="ARBA00022692"/>
    </source>
</evidence>
<dbReference type="PANTHER" id="PTHR21716">
    <property type="entry name" value="TRANSMEMBRANE PROTEIN"/>
    <property type="match status" value="1"/>
</dbReference>
<evidence type="ECO:0000256" key="2">
    <source>
        <dbReference type="ARBA" id="ARBA00009773"/>
    </source>
</evidence>
<feature type="transmembrane region" description="Helical" evidence="9">
    <location>
        <begin position="43"/>
        <end position="62"/>
    </location>
</feature>
<comment type="subcellular location">
    <subcellularLocation>
        <location evidence="1">Cell membrane</location>
        <topology evidence="1">Multi-pass membrane protein</topology>
    </subcellularLocation>
</comment>
<evidence type="ECO:0000256" key="7">
    <source>
        <dbReference type="ARBA" id="ARBA00023136"/>
    </source>
</evidence>
<sequence length="617" mass="65380">MSTGDGPTPDPSPVVPDSIRLAVNILAGAAILALLYLGREILVPITLAAILSLVIAPLVRLFKRRRLGQFGAVLSAVGLVTLVLGGVAVAIAMQLSAMSQKLPEYEQTLRSKLQLVQTATLDRLQAMEGDATQLMGAPPPLHGRQTRTVPVEIHEPRRNALTIVWRLLSSVWAPLGTTAIVLVTLVFALLEHESLRDRFIRLAGGDLRATSHALNDAGERLSRYFLSQLAVNTGVGVIAGLGLALIGVPQALLWGVLTALLRFVPYVGIFLAAGAVALFGAAADPGWTLCLGALSLFVAVELIVAQIVEPLLYGHSTGLSPISVVVAAIFWGWIWGPVGLLLSTPLTLCLVVAGRNVRGLAFLDILFGDTPALTLSQRFYQRSLAGDAHELIADARKFLARSSLARYCDEVLMPALQLAGRDFAAGSISPLQQQNVRATMASLLARLGPKERPAGGRRGKADPADDAGPGQLLRRQREAVLGRYQGPLEVPPGSVALCIGMGSQRDDLVTEILVRVLRDAQVDARHISIADLDHRPAEAKAGSVALVFIASMDPAQEGSAAAALAGRLHELLPGVPLVAVLPAAVPAEGRQAGLKVDAIAHSYSEALEEVRRRFQPN</sequence>
<dbReference type="RefSeq" id="WP_160550606.1">
    <property type="nucleotide sequence ID" value="NZ_CP047650.1"/>
</dbReference>
<feature type="transmembrane region" description="Helical" evidence="9">
    <location>
        <begin position="74"/>
        <end position="95"/>
    </location>
</feature>
<evidence type="ECO:0000256" key="3">
    <source>
        <dbReference type="ARBA" id="ARBA00022448"/>
    </source>
</evidence>
<feature type="domain" description="B12-binding N-terminal" evidence="10">
    <location>
        <begin position="377"/>
        <end position="447"/>
    </location>
</feature>
<feature type="transmembrane region" description="Helical" evidence="9">
    <location>
        <begin position="263"/>
        <end position="282"/>
    </location>
</feature>
<dbReference type="InterPro" id="IPR002549">
    <property type="entry name" value="AI-2E-like"/>
</dbReference>
<evidence type="ECO:0000256" key="1">
    <source>
        <dbReference type="ARBA" id="ARBA00004651"/>
    </source>
</evidence>
<feature type="transmembrane region" description="Helical" evidence="9">
    <location>
        <begin position="229"/>
        <end position="257"/>
    </location>
</feature>
<feature type="compositionally biased region" description="Basic and acidic residues" evidence="8">
    <location>
        <begin position="449"/>
        <end position="463"/>
    </location>
</feature>
<feature type="region of interest" description="Disordered" evidence="8">
    <location>
        <begin position="449"/>
        <end position="472"/>
    </location>
</feature>
<keyword evidence="12" id="KW-1185">Reference proteome</keyword>
<keyword evidence="7 9" id="KW-0472">Membrane</keyword>
<evidence type="ECO:0000256" key="8">
    <source>
        <dbReference type="SAM" id="MobiDB-lite"/>
    </source>
</evidence>
<dbReference type="KEGG" id="xyk:GT347_03265"/>
<dbReference type="GO" id="GO:0005886">
    <property type="term" value="C:plasma membrane"/>
    <property type="evidence" value="ECO:0007669"/>
    <property type="project" value="UniProtKB-SubCell"/>
</dbReference>
<evidence type="ECO:0000313" key="11">
    <source>
        <dbReference type="EMBL" id="QHI97088.1"/>
    </source>
</evidence>
<keyword evidence="5 9" id="KW-0812">Transmembrane</keyword>
<accession>A0A857J2D5</accession>
<name>A0A857J2D5_9BURK</name>
<evidence type="ECO:0000256" key="9">
    <source>
        <dbReference type="SAM" id="Phobius"/>
    </source>
</evidence>
<feature type="transmembrane region" description="Helical" evidence="9">
    <location>
        <begin position="171"/>
        <end position="190"/>
    </location>
</feature>
<organism evidence="11 12">
    <name type="scientific">Xylophilus rhododendri</name>
    <dbReference type="NCBI Taxonomy" id="2697032"/>
    <lineage>
        <taxon>Bacteria</taxon>
        <taxon>Pseudomonadati</taxon>
        <taxon>Pseudomonadota</taxon>
        <taxon>Betaproteobacteria</taxon>
        <taxon>Burkholderiales</taxon>
        <taxon>Xylophilus</taxon>
    </lineage>
</organism>
<evidence type="ECO:0000256" key="6">
    <source>
        <dbReference type="ARBA" id="ARBA00022989"/>
    </source>
</evidence>
<evidence type="ECO:0000259" key="10">
    <source>
        <dbReference type="Pfam" id="PF02607"/>
    </source>
</evidence>
<keyword evidence="4" id="KW-1003">Cell membrane</keyword>
<dbReference type="Proteomes" id="UP000464787">
    <property type="component" value="Chromosome"/>
</dbReference>
<evidence type="ECO:0000313" key="12">
    <source>
        <dbReference type="Proteomes" id="UP000464787"/>
    </source>
</evidence>